<dbReference type="InterPro" id="IPR039465">
    <property type="entry name" value="IL-17_rcpt-like"/>
</dbReference>
<accession>A0A2B4SJE5</accession>
<evidence type="ECO:0000256" key="3">
    <source>
        <dbReference type="ARBA" id="ARBA00022692"/>
    </source>
</evidence>
<dbReference type="SUPFAM" id="SSF48726">
    <property type="entry name" value="Immunoglobulin"/>
    <property type="match status" value="1"/>
</dbReference>
<dbReference type="GO" id="GO:0005886">
    <property type="term" value="C:plasma membrane"/>
    <property type="evidence" value="ECO:0007669"/>
    <property type="project" value="UniProtKB-SubCell"/>
</dbReference>
<feature type="domain" description="SEFIR" evidence="10">
    <location>
        <begin position="438"/>
        <end position="579"/>
    </location>
</feature>
<evidence type="ECO:0000256" key="1">
    <source>
        <dbReference type="ARBA" id="ARBA00004251"/>
    </source>
</evidence>
<dbReference type="Gene3D" id="2.60.40.10">
    <property type="entry name" value="Immunoglobulins"/>
    <property type="match status" value="1"/>
</dbReference>
<dbReference type="GO" id="GO:0030368">
    <property type="term" value="F:interleukin-17 receptor activity"/>
    <property type="evidence" value="ECO:0007669"/>
    <property type="project" value="InterPro"/>
</dbReference>
<evidence type="ECO:0000313" key="12">
    <source>
        <dbReference type="Proteomes" id="UP000225706"/>
    </source>
</evidence>
<protein>
    <recommendedName>
        <fullName evidence="10">SEFIR domain-containing protein</fullName>
    </recommendedName>
</protein>
<organism evidence="11 12">
    <name type="scientific">Stylophora pistillata</name>
    <name type="common">Smooth cauliflower coral</name>
    <dbReference type="NCBI Taxonomy" id="50429"/>
    <lineage>
        <taxon>Eukaryota</taxon>
        <taxon>Metazoa</taxon>
        <taxon>Cnidaria</taxon>
        <taxon>Anthozoa</taxon>
        <taxon>Hexacorallia</taxon>
        <taxon>Scleractinia</taxon>
        <taxon>Astrocoeniina</taxon>
        <taxon>Pocilloporidae</taxon>
        <taxon>Stylophora</taxon>
    </lineage>
</organism>
<dbReference type="PANTHER" id="PTHR15583:SF7">
    <property type="entry name" value="INTERLEUKIN CYTOKINE RECEPTOR-RELATED PROTEIN 2"/>
    <property type="match status" value="1"/>
</dbReference>
<evidence type="ECO:0000259" key="10">
    <source>
        <dbReference type="PROSITE" id="PS51534"/>
    </source>
</evidence>
<dbReference type="Gene3D" id="2.60.40.2160">
    <property type="entry name" value="Interleukin-17 receptor A/B, fibronectin-III-like domain 1"/>
    <property type="match status" value="1"/>
</dbReference>
<evidence type="ECO:0000256" key="4">
    <source>
        <dbReference type="ARBA" id="ARBA00022729"/>
    </source>
</evidence>
<comment type="caution">
    <text evidence="11">The sequence shown here is derived from an EMBL/GenBank/DDBJ whole genome shotgun (WGS) entry which is preliminary data.</text>
</comment>
<name>A0A2B4SJE5_STYPI</name>
<dbReference type="InterPro" id="IPR013568">
    <property type="entry name" value="SEFIR_dom"/>
</dbReference>
<evidence type="ECO:0000256" key="7">
    <source>
        <dbReference type="ARBA" id="ARBA00023170"/>
    </source>
</evidence>
<evidence type="ECO:0000256" key="2">
    <source>
        <dbReference type="ARBA" id="ARBA00022475"/>
    </source>
</evidence>
<dbReference type="InterPro" id="IPR036179">
    <property type="entry name" value="Ig-like_dom_sf"/>
</dbReference>
<sequence length="631" mass="72898">MVLASVHRFIISRVFVLLIIVVEWRVFSFEAERIRRKVESSPKTIQLSRVIGESARMTYKSKDLDFDSALKSSYWKKDTSNISRTDRISLGINRNKTKFWLEIKKVDVQDSGTYSFVLNGTVLRWWLLHIKEPCGVPLEEKATSCVPFSKLSHPDCPSFPGKPLNVRVSYHLYEGMPIVQVTWTPPNTGFGDLWGYQLYITGKGGHPGHNDCAQINRKKEILYWTFHKNIRYGATYQITVQSMPSHHKNDNNLVHLSVRVPEKCQFKQYMNLLECSCSFINVTAKYTDHKILLEWALPLKDKCQSINKTFTIRWNNIQIPQECTGEEEVKEGYEFIIQLERDKCTRFNYSIKLSGKINEVPIKDVRVTVLIPKVPTQAVKQSDASKKLFIAVLGAFLGLLICSLLVMYRIFFWQVRIKLPDHPLPRPPLNNPLLESDKKRVFVMYTRCCEKCNHVVHCFGAVLNSTELIEASIDMWNTLDIAPNVPRWYEDQVKNSHCVVVLASHKMSVRCHSASDEGDDPLNIRCQLNLIRGQIAQNPDVHRFIPAFFSCSGTKKNIPEFLSSRWSHKLPKEVDRIIFHLLNVEKIQPYRTQPIIVMGGNGHPFDEKKKELERAVQEAETFHRNNNLQNL</sequence>
<keyword evidence="3 9" id="KW-0812">Transmembrane</keyword>
<evidence type="ECO:0000256" key="8">
    <source>
        <dbReference type="ARBA" id="ARBA00023180"/>
    </source>
</evidence>
<keyword evidence="12" id="KW-1185">Reference proteome</keyword>
<keyword evidence="8" id="KW-0325">Glycoprotein</keyword>
<evidence type="ECO:0000256" key="9">
    <source>
        <dbReference type="SAM" id="Phobius"/>
    </source>
</evidence>
<feature type="transmembrane region" description="Helical" evidence="9">
    <location>
        <begin position="388"/>
        <end position="411"/>
    </location>
</feature>
<keyword evidence="7" id="KW-0675">Receptor</keyword>
<dbReference type="EMBL" id="LSMT01000057">
    <property type="protein sequence ID" value="PFX30011.1"/>
    <property type="molecule type" value="Genomic_DNA"/>
</dbReference>
<dbReference type="OrthoDB" id="5976764at2759"/>
<dbReference type="InterPro" id="IPR038683">
    <property type="entry name" value="IL17RA/B_FnIII-like_1_sf"/>
</dbReference>
<evidence type="ECO:0000256" key="5">
    <source>
        <dbReference type="ARBA" id="ARBA00022989"/>
    </source>
</evidence>
<dbReference type="InterPro" id="IPR013783">
    <property type="entry name" value="Ig-like_fold"/>
</dbReference>
<dbReference type="CDD" id="cd00063">
    <property type="entry name" value="FN3"/>
    <property type="match status" value="1"/>
</dbReference>
<dbReference type="PANTHER" id="PTHR15583">
    <property type="entry name" value="INTERLEUKIN-17 RECEPTOR"/>
    <property type="match status" value="1"/>
</dbReference>
<reference evidence="12" key="1">
    <citation type="journal article" date="2017" name="bioRxiv">
        <title>Comparative analysis of the genomes of Stylophora pistillata and Acropora digitifera provides evidence for extensive differences between species of corals.</title>
        <authorList>
            <person name="Voolstra C.R."/>
            <person name="Li Y."/>
            <person name="Liew Y.J."/>
            <person name="Baumgarten S."/>
            <person name="Zoccola D."/>
            <person name="Flot J.-F."/>
            <person name="Tambutte S."/>
            <person name="Allemand D."/>
            <person name="Aranda M."/>
        </authorList>
    </citation>
    <scope>NUCLEOTIDE SEQUENCE [LARGE SCALE GENOMIC DNA]</scope>
</reference>
<comment type="subcellular location">
    <subcellularLocation>
        <location evidence="1">Cell membrane</location>
        <topology evidence="1">Single-pass type I membrane protein</topology>
    </subcellularLocation>
</comment>
<dbReference type="SUPFAM" id="SSF49265">
    <property type="entry name" value="Fibronectin type III"/>
    <property type="match status" value="1"/>
</dbReference>
<dbReference type="Pfam" id="PF08357">
    <property type="entry name" value="SEFIR"/>
    <property type="match status" value="1"/>
</dbReference>
<keyword evidence="6 9" id="KW-0472">Membrane</keyword>
<gene>
    <name evidence="11" type="ORF">AWC38_SpisGene5244</name>
</gene>
<dbReference type="Gene3D" id="3.40.50.11530">
    <property type="match status" value="1"/>
</dbReference>
<keyword evidence="5 9" id="KW-1133">Transmembrane helix</keyword>
<proteinExistence type="predicted"/>
<dbReference type="Proteomes" id="UP000225706">
    <property type="component" value="Unassembled WGS sequence"/>
</dbReference>
<evidence type="ECO:0000256" key="6">
    <source>
        <dbReference type="ARBA" id="ARBA00023136"/>
    </source>
</evidence>
<dbReference type="InterPro" id="IPR036116">
    <property type="entry name" value="FN3_sf"/>
</dbReference>
<feature type="transmembrane region" description="Helical" evidence="9">
    <location>
        <begin position="6"/>
        <end position="27"/>
    </location>
</feature>
<dbReference type="InterPro" id="IPR003961">
    <property type="entry name" value="FN3_dom"/>
</dbReference>
<dbReference type="AlphaFoldDB" id="A0A2B4SJE5"/>
<keyword evidence="2" id="KW-1003">Cell membrane</keyword>
<dbReference type="PROSITE" id="PS51534">
    <property type="entry name" value="SEFIR"/>
    <property type="match status" value="1"/>
</dbReference>
<keyword evidence="4" id="KW-0732">Signal</keyword>
<evidence type="ECO:0000313" key="11">
    <source>
        <dbReference type="EMBL" id="PFX30011.1"/>
    </source>
</evidence>